<dbReference type="EMBL" id="JAIWYP010000005">
    <property type="protein sequence ID" value="KAH3829230.1"/>
    <property type="molecule type" value="Genomic_DNA"/>
</dbReference>
<reference evidence="1" key="2">
    <citation type="submission" date="2020-11" db="EMBL/GenBank/DDBJ databases">
        <authorList>
            <person name="McCartney M.A."/>
            <person name="Auch B."/>
            <person name="Kono T."/>
            <person name="Mallez S."/>
            <person name="Becker A."/>
            <person name="Gohl D.M."/>
            <person name="Silverstein K.A.T."/>
            <person name="Koren S."/>
            <person name="Bechman K.B."/>
            <person name="Herman A."/>
            <person name="Abrahante J.E."/>
            <person name="Garbe J."/>
        </authorList>
    </citation>
    <scope>NUCLEOTIDE SEQUENCE</scope>
    <source>
        <strain evidence="1">Duluth1</strain>
        <tissue evidence="1">Whole animal</tissue>
    </source>
</reference>
<proteinExistence type="predicted"/>
<sequence length="65" mass="7464">MFELLWITHNYISVYRNIAKRHDAGNQGDHAKKAKDYACAVRKLPATHDNCVECDGHVHHAHKDI</sequence>
<dbReference type="Proteomes" id="UP000828390">
    <property type="component" value="Unassembled WGS sequence"/>
</dbReference>
<gene>
    <name evidence="1" type="ORF">DPMN_131224</name>
</gene>
<evidence type="ECO:0000313" key="2">
    <source>
        <dbReference type="Proteomes" id="UP000828390"/>
    </source>
</evidence>
<comment type="caution">
    <text evidence="1">The sequence shown here is derived from an EMBL/GenBank/DDBJ whole genome shotgun (WGS) entry which is preliminary data.</text>
</comment>
<accession>A0A9D4H816</accession>
<protein>
    <submittedName>
        <fullName evidence="1">Uncharacterized protein</fullName>
    </submittedName>
</protein>
<name>A0A9D4H816_DREPO</name>
<evidence type="ECO:0000313" key="1">
    <source>
        <dbReference type="EMBL" id="KAH3829230.1"/>
    </source>
</evidence>
<organism evidence="1 2">
    <name type="scientific">Dreissena polymorpha</name>
    <name type="common">Zebra mussel</name>
    <name type="synonym">Mytilus polymorpha</name>
    <dbReference type="NCBI Taxonomy" id="45954"/>
    <lineage>
        <taxon>Eukaryota</taxon>
        <taxon>Metazoa</taxon>
        <taxon>Spiralia</taxon>
        <taxon>Lophotrochozoa</taxon>
        <taxon>Mollusca</taxon>
        <taxon>Bivalvia</taxon>
        <taxon>Autobranchia</taxon>
        <taxon>Heteroconchia</taxon>
        <taxon>Euheterodonta</taxon>
        <taxon>Imparidentia</taxon>
        <taxon>Neoheterodontei</taxon>
        <taxon>Myida</taxon>
        <taxon>Dreissenoidea</taxon>
        <taxon>Dreissenidae</taxon>
        <taxon>Dreissena</taxon>
    </lineage>
</organism>
<dbReference type="AlphaFoldDB" id="A0A9D4H816"/>
<reference evidence="1" key="1">
    <citation type="journal article" date="2019" name="bioRxiv">
        <title>The Genome of the Zebra Mussel, Dreissena polymorpha: A Resource for Invasive Species Research.</title>
        <authorList>
            <person name="McCartney M.A."/>
            <person name="Auch B."/>
            <person name="Kono T."/>
            <person name="Mallez S."/>
            <person name="Zhang Y."/>
            <person name="Obille A."/>
            <person name="Becker A."/>
            <person name="Abrahante J.E."/>
            <person name="Garbe J."/>
            <person name="Badalamenti J.P."/>
            <person name="Herman A."/>
            <person name="Mangelson H."/>
            <person name="Liachko I."/>
            <person name="Sullivan S."/>
            <person name="Sone E.D."/>
            <person name="Koren S."/>
            <person name="Silverstein K.A.T."/>
            <person name="Beckman K.B."/>
            <person name="Gohl D.M."/>
        </authorList>
    </citation>
    <scope>NUCLEOTIDE SEQUENCE</scope>
    <source>
        <strain evidence="1">Duluth1</strain>
        <tissue evidence="1">Whole animal</tissue>
    </source>
</reference>
<keyword evidence="2" id="KW-1185">Reference proteome</keyword>